<reference evidence="1" key="1">
    <citation type="submission" date="2021-02" db="EMBL/GenBank/DDBJ databases">
        <title>Psilocybe cubensis genome.</title>
        <authorList>
            <person name="Mckernan K.J."/>
            <person name="Crawford S."/>
            <person name="Trippe A."/>
            <person name="Kane L.T."/>
            <person name="Mclaughlin S."/>
        </authorList>
    </citation>
    <scope>NUCLEOTIDE SEQUENCE [LARGE SCALE GENOMIC DNA]</scope>
    <source>
        <strain evidence="1">MGC-MH-2018</strain>
    </source>
</reference>
<dbReference type="OrthoDB" id="3048163at2759"/>
<sequence length="427" mass="48681">MISFVDILPSDIILTIIDGVASMDDDASTNLKACSLTCKSFLQHCRKHIFHSITLDIIDGSTCRLFRDLIESAPWVPDYVRVLEVTPISHYYDMSDEEEAAFKKINNLHTLVIRPDSIFGLDWRMLPPTTLDVLIHLIQLPTIVNLKLMTFLTFNPAYLIPCTGLKRLCFRNSNLKYSEYDIHLPQNQDDSINAFSSGIFPPLLPDALDTDSFTALSLKTLIEPQKNHLNPIMDINMVKKIDFKFHPSADAGSCMELFGYMKGLSIIHFKLSQPPHTSAIVPSIIASKSLDTLHTLRIYLEFQDHWVPQICEVLKELAGQSRITTLVLASILFPSDSGSERLEDWTPIADIFLSKGDWRYLRRLEINFHNTVWDHFDPGPEQIHFEDAVRRTYEVQLAKLSEISTFQYNLTITGGRWYEDLGVSGVF</sequence>
<name>A0A8H7Y2H0_PSICU</name>
<accession>A0A8H7Y2H0</accession>
<organism evidence="1">
    <name type="scientific">Psilocybe cubensis</name>
    <name type="common">Psychedelic mushroom</name>
    <name type="synonym">Stropharia cubensis</name>
    <dbReference type="NCBI Taxonomy" id="181762"/>
    <lineage>
        <taxon>Eukaryota</taxon>
        <taxon>Fungi</taxon>
        <taxon>Dikarya</taxon>
        <taxon>Basidiomycota</taxon>
        <taxon>Agaricomycotina</taxon>
        <taxon>Agaricomycetes</taxon>
        <taxon>Agaricomycetidae</taxon>
        <taxon>Agaricales</taxon>
        <taxon>Agaricineae</taxon>
        <taxon>Strophariaceae</taxon>
        <taxon>Psilocybe</taxon>
    </lineage>
</organism>
<gene>
    <name evidence="1" type="ORF">JR316_004360</name>
</gene>
<comment type="caution">
    <text evidence="1">The sequence shown here is derived from an EMBL/GenBank/DDBJ whole genome shotgun (WGS) entry which is preliminary data.</text>
</comment>
<protein>
    <submittedName>
        <fullName evidence="1">Uncharacterized protein</fullName>
    </submittedName>
</protein>
<dbReference type="AlphaFoldDB" id="A0A8H7Y2H0"/>
<proteinExistence type="predicted"/>
<dbReference type="EMBL" id="JAFIQS010000004">
    <property type="protein sequence ID" value="KAG5169978.1"/>
    <property type="molecule type" value="Genomic_DNA"/>
</dbReference>
<evidence type="ECO:0000313" key="1">
    <source>
        <dbReference type="EMBL" id="KAG5169978.1"/>
    </source>
</evidence>